<evidence type="ECO:0000313" key="1">
    <source>
        <dbReference type="EMBL" id="RLV58468.1"/>
    </source>
</evidence>
<dbReference type="AlphaFoldDB" id="A0A3L8PVL6"/>
<accession>A0A3L8PVL6</accession>
<keyword evidence="2" id="KW-1185">Reference proteome</keyword>
<organism evidence="1 2">
    <name type="scientific">Parashewanella curva</name>
    <dbReference type="NCBI Taxonomy" id="2338552"/>
    <lineage>
        <taxon>Bacteria</taxon>
        <taxon>Pseudomonadati</taxon>
        <taxon>Pseudomonadota</taxon>
        <taxon>Gammaproteobacteria</taxon>
        <taxon>Alteromonadales</taxon>
        <taxon>Shewanellaceae</taxon>
        <taxon>Parashewanella</taxon>
    </lineage>
</organism>
<dbReference type="RefSeq" id="WP_121840204.1">
    <property type="nucleotide sequence ID" value="NZ_ML014819.1"/>
</dbReference>
<name>A0A3L8PVL6_9GAMM</name>
<protein>
    <recommendedName>
        <fullName evidence="3">N-acetyltransferase</fullName>
    </recommendedName>
</protein>
<comment type="caution">
    <text evidence="1">The sequence shown here is derived from an EMBL/GenBank/DDBJ whole genome shotgun (WGS) entry which is preliminary data.</text>
</comment>
<dbReference type="EMBL" id="QZEI01000070">
    <property type="protein sequence ID" value="RLV58468.1"/>
    <property type="molecule type" value="Genomic_DNA"/>
</dbReference>
<sequence>MPDLMYREAKTQDWNFINLLNVNELKEHLNALWPYQNDRDQLSRIKRSKFYQCHSKIITYQDVDIGYISMKNTDTELVIEEFVLWYDDDEDEIATSVIEQLIIEPLTSGAQVISKARLNHPQIEVYERLGFRRYLETENRVYLRKII</sequence>
<dbReference type="OrthoDB" id="6399646at2"/>
<evidence type="ECO:0008006" key="3">
    <source>
        <dbReference type="Google" id="ProtNLM"/>
    </source>
</evidence>
<reference evidence="1 2" key="1">
    <citation type="submission" date="2018-09" db="EMBL/GenBank/DDBJ databases">
        <title>Phylogeny of the Shewanellaceae, and recommendation for two new genera, Pseudoshewanella and Parashewanella.</title>
        <authorList>
            <person name="Wang G."/>
        </authorList>
    </citation>
    <scope>NUCLEOTIDE SEQUENCE [LARGE SCALE GENOMIC DNA]</scope>
    <source>
        <strain evidence="1 2">C51</strain>
    </source>
</reference>
<gene>
    <name evidence="1" type="ORF">D5018_17100</name>
</gene>
<dbReference type="InterPro" id="IPR016181">
    <property type="entry name" value="Acyl_CoA_acyltransferase"/>
</dbReference>
<dbReference type="Proteomes" id="UP000281474">
    <property type="component" value="Unassembled WGS sequence"/>
</dbReference>
<proteinExistence type="predicted"/>
<dbReference type="SUPFAM" id="SSF55729">
    <property type="entry name" value="Acyl-CoA N-acyltransferases (Nat)"/>
    <property type="match status" value="1"/>
</dbReference>
<evidence type="ECO:0000313" key="2">
    <source>
        <dbReference type="Proteomes" id="UP000281474"/>
    </source>
</evidence>